<proteinExistence type="predicted"/>
<evidence type="ECO:0000313" key="1">
    <source>
        <dbReference type="EMBL" id="VAW93053.1"/>
    </source>
</evidence>
<name>A0A3B0ZYR8_9ZZZZ</name>
<protein>
    <submittedName>
        <fullName evidence="1">Uncharacterized protein</fullName>
    </submittedName>
</protein>
<gene>
    <name evidence="1" type="ORF">MNBD_GAMMA23-845</name>
</gene>
<dbReference type="AlphaFoldDB" id="A0A3B0ZYR8"/>
<reference evidence="1" key="1">
    <citation type="submission" date="2018-06" db="EMBL/GenBank/DDBJ databases">
        <authorList>
            <person name="Zhirakovskaya E."/>
        </authorList>
    </citation>
    <scope>NUCLEOTIDE SEQUENCE</scope>
</reference>
<organism evidence="1">
    <name type="scientific">hydrothermal vent metagenome</name>
    <dbReference type="NCBI Taxonomy" id="652676"/>
    <lineage>
        <taxon>unclassified sequences</taxon>
        <taxon>metagenomes</taxon>
        <taxon>ecological metagenomes</taxon>
    </lineage>
</organism>
<accession>A0A3B0ZYR8</accession>
<dbReference type="EMBL" id="UOFT01000029">
    <property type="protein sequence ID" value="VAW93053.1"/>
    <property type="molecule type" value="Genomic_DNA"/>
</dbReference>
<sequence length="276" mass="29958">MASQFKTKLGLVFVLASGFSLNTAFAHDPVFGQGPHTLFKGGVEVATELHSTKAGNKLDNEIGLDLRYGLTGDWTIGVEVPYGIKSNIGGSSSGIGDSSVFTKYRFWRKDSLGLQESAAISLKFLSKTGDETQSPALGTGTTDSIVGLSYGYEGRSWYRWASVRYRENGTNSAGLKRGSKTLVDFVVGARTTLTTYTEPDMVWLLELNGELGEQGTLNGNTVANSGGDEWFIAPGIFWTVKNFAIKAGVQFPIVSNLNGSQEKSDYRAKMSFEWHM</sequence>